<comment type="caution">
    <text evidence="1">The sequence shown here is derived from an EMBL/GenBank/DDBJ whole genome shotgun (WGS) entry which is preliminary data.</text>
</comment>
<gene>
    <name evidence="1" type="ORF">CCAP1982_LOCUS5643</name>
</gene>
<protein>
    <submittedName>
        <fullName evidence="1">(Mediterranean fruit fly) hypothetical protein</fullName>
    </submittedName>
</protein>
<dbReference type="EMBL" id="CAJHJT010000012">
    <property type="protein sequence ID" value="CAD6996978.1"/>
    <property type="molecule type" value="Genomic_DNA"/>
</dbReference>
<evidence type="ECO:0000313" key="2">
    <source>
        <dbReference type="Proteomes" id="UP000606786"/>
    </source>
</evidence>
<accession>A0A811UF58</accession>
<dbReference type="Proteomes" id="UP000606786">
    <property type="component" value="Unassembled WGS sequence"/>
</dbReference>
<keyword evidence="2" id="KW-1185">Reference proteome</keyword>
<name>A0A811UF58_CERCA</name>
<dbReference type="AlphaFoldDB" id="A0A811UF58"/>
<reference evidence="1" key="1">
    <citation type="submission" date="2020-11" db="EMBL/GenBank/DDBJ databases">
        <authorList>
            <person name="Whitehead M."/>
        </authorList>
    </citation>
    <scope>NUCLEOTIDE SEQUENCE</scope>
    <source>
        <strain evidence="1">EGII</strain>
    </source>
</reference>
<organism evidence="1 2">
    <name type="scientific">Ceratitis capitata</name>
    <name type="common">Mediterranean fruit fly</name>
    <name type="synonym">Tephritis capitata</name>
    <dbReference type="NCBI Taxonomy" id="7213"/>
    <lineage>
        <taxon>Eukaryota</taxon>
        <taxon>Metazoa</taxon>
        <taxon>Ecdysozoa</taxon>
        <taxon>Arthropoda</taxon>
        <taxon>Hexapoda</taxon>
        <taxon>Insecta</taxon>
        <taxon>Pterygota</taxon>
        <taxon>Neoptera</taxon>
        <taxon>Endopterygota</taxon>
        <taxon>Diptera</taxon>
        <taxon>Brachycera</taxon>
        <taxon>Muscomorpha</taxon>
        <taxon>Tephritoidea</taxon>
        <taxon>Tephritidae</taxon>
        <taxon>Ceratitis</taxon>
        <taxon>Ceratitis</taxon>
    </lineage>
</organism>
<sequence>MIWVLPLTQKVGTVKKEVRNTDVHISSVKIHQPKKHLIQQDRIKQAEEDQFPSDWDEHHCDDKMSSIIALRLVFSSNSQSLSWYSQRIKDYAANSKIGYFDLKV</sequence>
<evidence type="ECO:0000313" key="1">
    <source>
        <dbReference type="EMBL" id="CAD6996978.1"/>
    </source>
</evidence>
<proteinExistence type="predicted"/>